<dbReference type="EMBL" id="JBHTHR010000100">
    <property type="protein sequence ID" value="MFD0800802.1"/>
    <property type="molecule type" value="Genomic_DNA"/>
</dbReference>
<comment type="caution">
    <text evidence="3">The sequence shown here is derived from an EMBL/GenBank/DDBJ whole genome shotgun (WGS) entry which is preliminary data.</text>
</comment>
<dbReference type="InterPro" id="IPR054210">
    <property type="entry name" value="DUF6917"/>
</dbReference>
<evidence type="ECO:0000256" key="1">
    <source>
        <dbReference type="SAM" id="MobiDB-lite"/>
    </source>
</evidence>
<reference evidence="4" key="1">
    <citation type="journal article" date="2019" name="Int. J. Syst. Evol. Microbiol.">
        <title>The Global Catalogue of Microorganisms (GCM) 10K type strain sequencing project: providing services to taxonomists for standard genome sequencing and annotation.</title>
        <authorList>
            <consortium name="The Broad Institute Genomics Platform"/>
            <consortium name="The Broad Institute Genome Sequencing Center for Infectious Disease"/>
            <person name="Wu L."/>
            <person name="Ma J."/>
        </authorList>
    </citation>
    <scope>NUCLEOTIDE SEQUENCE [LARGE SCALE GENOMIC DNA]</scope>
    <source>
        <strain evidence="4">CCUG 63369</strain>
    </source>
</reference>
<evidence type="ECO:0000313" key="3">
    <source>
        <dbReference type="EMBL" id="MFD0800802.1"/>
    </source>
</evidence>
<organism evidence="3 4">
    <name type="scientific">Streptomonospora algeriensis</name>
    <dbReference type="NCBI Taxonomy" id="995084"/>
    <lineage>
        <taxon>Bacteria</taxon>
        <taxon>Bacillati</taxon>
        <taxon>Actinomycetota</taxon>
        <taxon>Actinomycetes</taxon>
        <taxon>Streptosporangiales</taxon>
        <taxon>Nocardiopsidaceae</taxon>
        <taxon>Streptomonospora</taxon>
    </lineage>
</organism>
<evidence type="ECO:0000259" key="2">
    <source>
        <dbReference type="Pfam" id="PF21891"/>
    </source>
</evidence>
<accession>A0ABW3BCC2</accession>
<feature type="region of interest" description="Disordered" evidence="1">
    <location>
        <begin position="109"/>
        <end position="172"/>
    </location>
</feature>
<name>A0ABW3BCC2_9ACTN</name>
<protein>
    <submittedName>
        <fullName evidence="3">DUF6917 domain-containing protein</fullName>
    </submittedName>
</protein>
<dbReference type="Pfam" id="PF21891">
    <property type="entry name" value="DUF6917"/>
    <property type="match status" value="1"/>
</dbReference>
<dbReference type="Proteomes" id="UP001596956">
    <property type="component" value="Unassembled WGS sequence"/>
</dbReference>
<feature type="domain" description="DUF6917" evidence="2">
    <location>
        <begin position="6"/>
        <end position="116"/>
    </location>
</feature>
<gene>
    <name evidence="3" type="ORF">ACFQZU_05640</name>
</gene>
<feature type="region of interest" description="Disordered" evidence="1">
    <location>
        <begin position="203"/>
        <end position="263"/>
    </location>
</feature>
<proteinExistence type="predicted"/>
<feature type="compositionally biased region" description="Gly residues" evidence="1">
    <location>
        <begin position="125"/>
        <end position="135"/>
    </location>
</feature>
<keyword evidence="4" id="KW-1185">Reference proteome</keyword>
<evidence type="ECO:0000313" key="4">
    <source>
        <dbReference type="Proteomes" id="UP001596956"/>
    </source>
</evidence>
<sequence>MIGEDGAKRVVAGAVVKVLVHRRDERGMALLPFASRCVQAGEVHEPVATDHTGTAAGARIDRWRSSVRGDRLRGGLDRGDEMRVNGRVVGTVLGFDGCHLPNHYNIPVHSPGPADGRGARPRTPGPGGVRTGARGGPRPRHWIEPVGPRNRRRPRRREAGDAVSGGDEGSACGCTAARRQAATCATRTQPRCRNVCGRGSRTVPRAFSPGGPNREFAAGRARGDPGHARRRVPIRPHPPLLRADRHGRVCYRPRRGTSERPRW</sequence>